<dbReference type="Proteomes" id="UP000827092">
    <property type="component" value="Unassembled WGS sequence"/>
</dbReference>
<dbReference type="AlphaFoldDB" id="A0AAV6UE06"/>
<evidence type="ECO:0000313" key="2">
    <source>
        <dbReference type="Proteomes" id="UP000827092"/>
    </source>
</evidence>
<name>A0AAV6UE06_9ARAC</name>
<comment type="caution">
    <text evidence="1">The sequence shown here is derived from an EMBL/GenBank/DDBJ whole genome shotgun (WGS) entry which is preliminary data.</text>
</comment>
<evidence type="ECO:0000313" key="1">
    <source>
        <dbReference type="EMBL" id="KAG8182219.1"/>
    </source>
</evidence>
<gene>
    <name evidence="1" type="ORF">JTE90_000073</name>
</gene>
<reference evidence="1 2" key="1">
    <citation type="journal article" date="2022" name="Nat. Ecol. Evol.">
        <title>A masculinizing supergene underlies an exaggerated male reproductive morph in a spider.</title>
        <authorList>
            <person name="Hendrickx F."/>
            <person name="De Corte Z."/>
            <person name="Sonet G."/>
            <person name="Van Belleghem S.M."/>
            <person name="Kostlbacher S."/>
            <person name="Vangestel C."/>
        </authorList>
    </citation>
    <scope>NUCLEOTIDE SEQUENCE [LARGE SCALE GENOMIC DNA]</scope>
    <source>
        <strain evidence="1">W744_W776</strain>
    </source>
</reference>
<proteinExistence type="predicted"/>
<keyword evidence="2" id="KW-1185">Reference proteome</keyword>
<dbReference type="EMBL" id="JAFNEN010000475">
    <property type="protein sequence ID" value="KAG8182219.1"/>
    <property type="molecule type" value="Genomic_DNA"/>
</dbReference>
<accession>A0AAV6UE06</accession>
<organism evidence="1 2">
    <name type="scientific">Oedothorax gibbosus</name>
    <dbReference type="NCBI Taxonomy" id="931172"/>
    <lineage>
        <taxon>Eukaryota</taxon>
        <taxon>Metazoa</taxon>
        <taxon>Ecdysozoa</taxon>
        <taxon>Arthropoda</taxon>
        <taxon>Chelicerata</taxon>
        <taxon>Arachnida</taxon>
        <taxon>Araneae</taxon>
        <taxon>Araneomorphae</taxon>
        <taxon>Entelegynae</taxon>
        <taxon>Araneoidea</taxon>
        <taxon>Linyphiidae</taxon>
        <taxon>Erigoninae</taxon>
        <taxon>Oedothorax</taxon>
    </lineage>
</organism>
<protein>
    <submittedName>
        <fullName evidence="1">Uncharacterized protein</fullName>
    </submittedName>
</protein>
<sequence>MCGELRSPLAEQMAHICREGRRLLAGELLKFSSNSKQMHVHTNYILMSTPTILKTPQNPFTRSWPRNLKAQHPLTPNCPEYKEFKSPTPLKSYKGSLSAIAVGEELAGEIASDKTCQ</sequence>